<dbReference type="AlphaFoldDB" id="A0A9Q3H7K4"/>
<proteinExistence type="predicted"/>
<comment type="caution">
    <text evidence="1">The sequence shown here is derived from an EMBL/GenBank/DDBJ whole genome shotgun (WGS) entry which is preliminary data.</text>
</comment>
<gene>
    <name evidence="1" type="ORF">O181_034678</name>
</gene>
<dbReference type="EMBL" id="AVOT02012849">
    <property type="protein sequence ID" value="MBW0494963.1"/>
    <property type="molecule type" value="Genomic_DNA"/>
</dbReference>
<dbReference type="Proteomes" id="UP000765509">
    <property type="component" value="Unassembled WGS sequence"/>
</dbReference>
<accession>A0A9Q3H7K4</accession>
<keyword evidence="2" id="KW-1185">Reference proteome</keyword>
<name>A0A9Q3H7K4_9BASI</name>
<sequence>MNKRLNLEASFERYVCCLKCFSLYDIETAPDNCGYQASSKSQPCGAELFKSNPVSGMLKTQQKTQIQSDGLVQLLGQRQARVPHSTFVTQSITEWLKWFFRLPMVGESIDHWAHDLKAQDSDSVCDVAQGQVWKKLFSSNCTGSRL</sequence>
<protein>
    <submittedName>
        <fullName evidence="1">Uncharacterized protein</fullName>
    </submittedName>
</protein>
<organism evidence="1 2">
    <name type="scientific">Austropuccinia psidii MF-1</name>
    <dbReference type="NCBI Taxonomy" id="1389203"/>
    <lineage>
        <taxon>Eukaryota</taxon>
        <taxon>Fungi</taxon>
        <taxon>Dikarya</taxon>
        <taxon>Basidiomycota</taxon>
        <taxon>Pucciniomycotina</taxon>
        <taxon>Pucciniomycetes</taxon>
        <taxon>Pucciniales</taxon>
        <taxon>Sphaerophragmiaceae</taxon>
        <taxon>Austropuccinia</taxon>
    </lineage>
</organism>
<evidence type="ECO:0000313" key="1">
    <source>
        <dbReference type="EMBL" id="MBW0494963.1"/>
    </source>
</evidence>
<evidence type="ECO:0000313" key="2">
    <source>
        <dbReference type="Proteomes" id="UP000765509"/>
    </source>
</evidence>
<reference evidence="1" key="1">
    <citation type="submission" date="2021-03" db="EMBL/GenBank/DDBJ databases">
        <title>Draft genome sequence of rust myrtle Austropuccinia psidii MF-1, a brazilian biotype.</title>
        <authorList>
            <person name="Quecine M.C."/>
            <person name="Pachon D.M.R."/>
            <person name="Bonatelli M.L."/>
            <person name="Correr F.H."/>
            <person name="Franceschini L.M."/>
            <person name="Leite T.F."/>
            <person name="Margarido G.R.A."/>
            <person name="Almeida C.A."/>
            <person name="Ferrarezi J.A."/>
            <person name="Labate C.A."/>
        </authorList>
    </citation>
    <scope>NUCLEOTIDE SEQUENCE</scope>
    <source>
        <strain evidence="1">MF-1</strain>
    </source>
</reference>